<dbReference type="InterPro" id="IPR029068">
    <property type="entry name" value="Glyas_Bleomycin-R_OHBP_Dase"/>
</dbReference>
<dbReference type="InterPro" id="IPR011981">
    <property type="entry name" value="DHPA_dOase_Mn/Fe"/>
</dbReference>
<evidence type="ECO:0000256" key="7">
    <source>
        <dbReference type="ARBA" id="ARBA00023004"/>
    </source>
</evidence>
<dbReference type="PANTHER" id="PTHR21366">
    <property type="entry name" value="GLYOXALASE FAMILY PROTEIN"/>
    <property type="match status" value="1"/>
</dbReference>
<evidence type="ECO:0000256" key="8">
    <source>
        <dbReference type="RuleBase" id="RU000683"/>
    </source>
</evidence>
<comment type="cofactor">
    <cofactor evidence="1 8">
        <name>Fe(2+)</name>
        <dbReference type="ChEBI" id="CHEBI:29033"/>
    </cofactor>
</comment>
<feature type="compositionally biased region" description="Basic and acidic residues" evidence="9">
    <location>
        <begin position="384"/>
        <end position="394"/>
    </location>
</feature>
<evidence type="ECO:0000256" key="3">
    <source>
        <dbReference type="ARBA" id="ARBA00022723"/>
    </source>
</evidence>
<evidence type="ECO:0000256" key="6">
    <source>
        <dbReference type="ARBA" id="ARBA00023002"/>
    </source>
</evidence>
<dbReference type="EMBL" id="FUKO01000019">
    <property type="protein sequence ID" value="SJN28101.1"/>
    <property type="molecule type" value="Genomic_DNA"/>
</dbReference>
<keyword evidence="12" id="KW-1185">Reference proteome</keyword>
<dbReference type="InterPro" id="IPR044904">
    <property type="entry name" value="HPCD_C_sf"/>
</dbReference>
<keyword evidence="5 8" id="KW-0223">Dioxygenase</keyword>
<feature type="domain" description="VOC" evidence="10">
    <location>
        <begin position="46"/>
        <end position="160"/>
    </location>
</feature>
<dbReference type="InterPro" id="IPR000486">
    <property type="entry name" value="Xdiol_ring_cleave_dOase_1/2"/>
</dbReference>
<evidence type="ECO:0000259" key="10">
    <source>
        <dbReference type="PROSITE" id="PS51819"/>
    </source>
</evidence>
<protein>
    <submittedName>
        <fullName evidence="11">Catechol 2,3-dioxygenase</fullName>
        <ecNumber evidence="11">1.13.11.2</ecNumber>
    </submittedName>
</protein>
<sequence>MTNPTESSRRARMTLTSSGYYVSQEAQIHSDNAVATPKASPPDILRCAYIELVVTDLAASRVFYVDVLGLYVTAEDDEAIYLRSTEEFIHHNLVLRKGPVAAAAAFSYRVRAAEDLDRAVEFYTELGCDVRRNPDGFVKGIGDSVRVVDPLGFPYEFFFETTHVERLSWRYDLHTPGELVRLDHFNQVTPDVPRAVRHYQDLGFRVTEDIQDEAGTVYAAWMRRKPTVHDTAATGGDGPRLHHVAFATHEKHNILAICDKLGALRRSDAIERGPGRHGVSNAFYLYLRDPDGHRVEIYTQDYYTGDPDNPVITWDVHDNQRRDWWGNPVVPSWYTDASLVLDLDGNPQPVIARTDSSEMAVTIGADGFSYTRPEEGEESMPEWKQGEYKLGHQL</sequence>
<dbReference type="Proteomes" id="UP000196320">
    <property type="component" value="Unassembled WGS sequence"/>
</dbReference>
<dbReference type="InterPro" id="IPR004360">
    <property type="entry name" value="Glyas_Fos-R_dOase_dom"/>
</dbReference>
<dbReference type="AlphaFoldDB" id="A0A1R4J7L4"/>
<feature type="domain" description="VOC" evidence="10">
    <location>
        <begin position="181"/>
        <end position="300"/>
    </location>
</feature>
<dbReference type="PROSITE" id="PS00082">
    <property type="entry name" value="EXTRADIOL_DIOXYGENAS"/>
    <property type="match status" value="1"/>
</dbReference>
<feature type="region of interest" description="Disordered" evidence="9">
    <location>
        <begin position="372"/>
        <end position="394"/>
    </location>
</feature>
<evidence type="ECO:0000256" key="9">
    <source>
        <dbReference type="SAM" id="MobiDB-lite"/>
    </source>
</evidence>
<dbReference type="SUPFAM" id="SSF54593">
    <property type="entry name" value="Glyoxalase/Bleomycin resistance protein/Dihydroxybiphenyl dioxygenase"/>
    <property type="match status" value="1"/>
</dbReference>
<keyword evidence="4 8" id="KW-0058">Aromatic hydrocarbons catabolism</keyword>
<dbReference type="CDD" id="cd07256">
    <property type="entry name" value="HPCD_C_class_II"/>
    <property type="match status" value="1"/>
</dbReference>
<keyword evidence="7 8" id="KW-0408">Iron</keyword>
<dbReference type="GO" id="GO:0008198">
    <property type="term" value="F:ferrous iron binding"/>
    <property type="evidence" value="ECO:0007669"/>
    <property type="project" value="InterPro"/>
</dbReference>
<dbReference type="Gene3D" id="4.10.1270.10">
    <property type="entry name" value="homoprotocatechuate 2,3-dioxygenase domains"/>
    <property type="match status" value="1"/>
</dbReference>
<evidence type="ECO:0000256" key="1">
    <source>
        <dbReference type="ARBA" id="ARBA00001954"/>
    </source>
</evidence>
<evidence type="ECO:0000313" key="11">
    <source>
        <dbReference type="EMBL" id="SJN28101.1"/>
    </source>
</evidence>
<accession>A0A1R4J7L4</accession>
<dbReference type="EC" id="1.13.11.2" evidence="11"/>
<comment type="similarity">
    <text evidence="2 8">Belongs to the extradiol ring-cleavage dioxygenase family.</text>
</comment>
<dbReference type="InterPro" id="IPR050383">
    <property type="entry name" value="GlyoxalaseI/FosfomycinResist"/>
</dbReference>
<dbReference type="GO" id="GO:0018577">
    <property type="term" value="F:catechol 2,3-dioxygenase activity"/>
    <property type="evidence" value="ECO:0007669"/>
    <property type="project" value="UniProtKB-EC"/>
</dbReference>
<evidence type="ECO:0000256" key="4">
    <source>
        <dbReference type="ARBA" id="ARBA00022797"/>
    </source>
</evidence>
<dbReference type="PROSITE" id="PS51819">
    <property type="entry name" value="VOC"/>
    <property type="match status" value="2"/>
</dbReference>
<proteinExistence type="inferred from homology"/>
<evidence type="ECO:0000256" key="5">
    <source>
        <dbReference type="ARBA" id="ARBA00022964"/>
    </source>
</evidence>
<dbReference type="InterPro" id="IPR037523">
    <property type="entry name" value="VOC_core"/>
</dbReference>
<dbReference type="Pfam" id="PF00903">
    <property type="entry name" value="Glyoxalase"/>
    <property type="match status" value="2"/>
</dbReference>
<dbReference type="Gene3D" id="3.10.180.10">
    <property type="entry name" value="2,3-Dihydroxybiphenyl 1,2-Dioxygenase, domain 1"/>
    <property type="match status" value="2"/>
</dbReference>
<organism evidence="11 12">
    <name type="scientific">Microbacterium esteraromaticum</name>
    <dbReference type="NCBI Taxonomy" id="57043"/>
    <lineage>
        <taxon>Bacteria</taxon>
        <taxon>Bacillati</taxon>
        <taxon>Actinomycetota</taxon>
        <taxon>Actinomycetes</taxon>
        <taxon>Micrococcales</taxon>
        <taxon>Microbacteriaceae</taxon>
        <taxon>Microbacterium</taxon>
    </lineage>
</organism>
<name>A0A1R4J7L4_9MICO</name>
<dbReference type="RefSeq" id="WP_256971538.1">
    <property type="nucleotide sequence ID" value="NZ_FUKO01000019.1"/>
</dbReference>
<gene>
    <name evidence="11" type="ORF">FM104_05885</name>
</gene>
<reference evidence="11 12" key="1">
    <citation type="submission" date="2017-02" db="EMBL/GenBank/DDBJ databases">
        <authorList>
            <person name="Peterson S.W."/>
        </authorList>
    </citation>
    <scope>NUCLEOTIDE SEQUENCE [LARGE SCALE GENOMIC DNA]</scope>
    <source>
        <strain evidence="11 12">B Mb 05.01</strain>
    </source>
</reference>
<dbReference type="NCBIfam" id="TIGR02295">
    <property type="entry name" value="HpaD"/>
    <property type="match status" value="1"/>
</dbReference>
<evidence type="ECO:0000256" key="2">
    <source>
        <dbReference type="ARBA" id="ARBA00008784"/>
    </source>
</evidence>
<keyword evidence="6 8" id="KW-0560">Oxidoreductase</keyword>
<keyword evidence="3" id="KW-0479">Metal-binding</keyword>
<evidence type="ECO:0000313" key="12">
    <source>
        <dbReference type="Proteomes" id="UP000196320"/>
    </source>
</evidence>